<gene>
    <name evidence="2" type="ORF">DdX_03845</name>
</gene>
<dbReference type="AlphaFoldDB" id="A0AAD4NAT9"/>
<organism evidence="2 3">
    <name type="scientific">Ditylenchus destructor</name>
    <dbReference type="NCBI Taxonomy" id="166010"/>
    <lineage>
        <taxon>Eukaryota</taxon>
        <taxon>Metazoa</taxon>
        <taxon>Ecdysozoa</taxon>
        <taxon>Nematoda</taxon>
        <taxon>Chromadorea</taxon>
        <taxon>Rhabditida</taxon>
        <taxon>Tylenchina</taxon>
        <taxon>Tylenchomorpha</taxon>
        <taxon>Sphaerularioidea</taxon>
        <taxon>Anguinidae</taxon>
        <taxon>Anguininae</taxon>
        <taxon>Ditylenchus</taxon>
    </lineage>
</organism>
<feature type="region of interest" description="Disordered" evidence="1">
    <location>
        <begin position="1"/>
        <end position="30"/>
    </location>
</feature>
<accession>A0AAD4NAT9</accession>
<dbReference type="Proteomes" id="UP001201812">
    <property type="component" value="Unassembled WGS sequence"/>
</dbReference>
<comment type="caution">
    <text evidence="2">The sequence shown here is derived from an EMBL/GenBank/DDBJ whole genome shotgun (WGS) entry which is preliminary data.</text>
</comment>
<reference evidence="2" key="1">
    <citation type="submission" date="2022-01" db="EMBL/GenBank/DDBJ databases">
        <title>Genome Sequence Resource for Two Populations of Ditylenchus destructor, the Migratory Endoparasitic Phytonematode.</title>
        <authorList>
            <person name="Zhang H."/>
            <person name="Lin R."/>
            <person name="Xie B."/>
        </authorList>
    </citation>
    <scope>NUCLEOTIDE SEQUENCE</scope>
    <source>
        <strain evidence="2">BazhouSP</strain>
    </source>
</reference>
<name>A0AAD4NAT9_9BILA</name>
<evidence type="ECO:0000313" key="2">
    <source>
        <dbReference type="EMBL" id="KAI1723675.1"/>
    </source>
</evidence>
<keyword evidence="3" id="KW-1185">Reference proteome</keyword>
<proteinExistence type="predicted"/>
<dbReference type="EMBL" id="JAKKPZ010000003">
    <property type="protein sequence ID" value="KAI1723675.1"/>
    <property type="molecule type" value="Genomic_DNA"/>
</dbReference>
<sequence>MTMGPTSMLDRCNHRVGRSKQHNSSGSKMDFRPTSFLFLLPTSPCQQDFASPQQVCELLEKCPTNTSFVTHKNYDDGAAEQ</sequence>
<protein>
    <submittedName>
        <fullName evidence="2">Uncharacterized protein</fullName>
    </submittedName>
</protein>
<evidence type="ECO:0000256" key="1">
    <source>
        <dbReference type="SAM" id="MobiDB-lite"/>
    </source>
</evidence>
<evidence type="ECO:0000313" key="3">
    <source>
        <dbReference type="Proteomes" id="UP001201812"/>
    </source>
</evidence>